<proteinExistence type="predicted"/>
<name>A0A951PSM5_9CYAN</name>
<evidence type="ECO:0000313" key="1">
    <source>
        <dbReference type="EMBL" id="MBW4548501.1"/>
    </source>
</evidence>
<reference evidence="1" key="2">
    <citation type="journal article" date="2022" name="Microbiol. Resour. Announc.">
        <title>Metagenome Sequencing to Explore Phylogenomics of Terrestrial Cyanobacteria.</title>
        <authorList>
            <person name="Ward R.D."/>
            <person name="Stajich J.E."/>
            <person name="Johansen J.R."/>
            <person name="Huntemann M."/>
            <person name="Clum A."/>
            <person name="Foster B."/>
            <person name="Foster B."/>
            <person name="Roux S."/>
            <person name="Palaniappan K."/>
            <person name="Varghese N."/>
            <person name="Mukherjee S."/>
            <person name="Reddy T.B.K."/>
            <person name="Daum C."/>
            <person name="Copeland A."/>
            <person name="Chen I.A."/>
            <person name="Ivanova N.N."/>
            <person name="Kyrpides N.C."/>
            <person name="Shapiro N."/>
            <person name="Eloe-Fadrosh E.A."/>
            <person name="Pietrasiak N."/>
        </authorList>
    </citation>
    <scope>NUCLEOTIDE SEQUENCE</scope>
    <source>
        <strain evidence="1">CPER-KK1</strain>
    </source>
</reference>
<gene>
    <name evidence="1" type="ORF">KME25_29300</name>
</gene>
<reference evidence="1" key="1">
    <citation type="submission" date="2021-05" db="EMBL/GenBank/DDBJ databases">
        <authorList>
            <person name="Pietrasiak N."/>
            <person name="Ward R."/>
            <person name="Stajich J.E."/>
            <person name="Kurbessoian T."/>
        </authorList>
    </citation>
    <scope>NUCLEOTIDE SEQUENCE</scope>
    <source>
        <strain evidence="1">CPER-KK1</strain>
    </source>
</reference>
<dbReference type="AlphaFoldDB" id="A0A951PSM5"/>
<organism evidence="1 2">
    <name type="scientific">Symplocastrum torsivum CPER-KK1</name>
    <dbReference type="NCBI Taxonomy" id="450513"/>
    <lineage>
        <taxon>Bacteria</taxon>
        <taxon>Bacillati</taxon>
        <taxon>Cyanobacteriota</taxon>
        <taxon>Cyanophyceae</taxon>
        <taxon>Oscillatoriophycideae</taxon>
        <taxon>Oscillatoriales</taxon>
        <taxon>Microcoleaceae</taxon>
        <taxon>Symplocastrum</taxon>
    </lineage>
</organism>
<sequence length="88" mass="9944">MPRQMCWLASFGGNEQKILHLRTSPHEAWRPYTAFPQYAAPDYQIPRGSKGWATYQKLRQAGWVLVSSQEETASQCEELGSSKLAQSA</sequence>
<accession>A0A951PSM5</accession>
<comment type="caution">
    <text evidence="1">The sequence shown here is derived from an EMBL/GenBank/DDBJ whole genome shotgun (WGS) entry which is preliminary data.</text>
</comment>
<dbReference type="Proteomes" id="UP000753908">
    <property type="component" value="Unassembled WGS sequence"/>
</dbReference>
<protein>
    <submittedName>
        <fullName evidence="1">Uncharacterized protein</fullName>
    </submittedName>
</protein>
<dbReference type="EMBL" id="JAHHIF010000063">
    <property type="protein sequence ID" value="MBW4548501.1"/>
    <property type="molecule type" value="Genomic_DNA"/>
</dbReference>
<evidence type="ECO:0000313" key="2">
    <source>
        <dbReference type="Proteomes" id="UP000753908"/>
    </source>
</evidence>